<evidence type="ECO:0000313" key="6">
    <source>
        <dbReference type="EMBL" id="KAL0096053.1"/>
    </source>
</evidence>
<keyword evidence="3 5" id="KW-1133">Transmembrane helix</keyword>
<dbReference type="InterPro" id="IPR006603">
    <property type="entry name" value="PQ-loop_rpt"/>
</dbReference>
<evidence type="ECO:0000256" key="5">
    <source>
        <dbReference type="SAM" id="Phobius"/>
    </source>
</evidence>
<accession>A0ABR3BBX7</accession>
<organism evidence="6 7">
    <name type="scientific">Phycomyces blakesleeanus</name>
    <dbReference type="NCBI Taxonomy" id="4837"/>
    <lineage>
        <taxon>Eukaryota</taxon>
        <taxon>Fungi</taxon>
        <taxon>Fungi incertae sedis</taxon>
        <taxon>Mucoromycota</taxon>
        <taxon>Mucoromycotina</taxon>
        <taxon>Mucoromycetes</taxon>
        <taxon>Mucorales</taxon>
        <taxon>Phycomycetaceae</taxon>
        <taxon>Phycomyces</taxon>
    </lineage>
</organism>
<feature type="transmembrane region" description="Helical" evidence="5">
    <location>
        <begin position="43"/>
        <end position="64"/>
    </location>
</feature>
<evidence type="ECO:0000256" key="3">
    <source>
        <dbReference type="ARBA" id="ARBA00022989"/>
    </source>
</evidence>
<feature type="transmembrane region" description="Helical" evidence="5">
    <location>
        <begin position="206"/>
        <end position="225"/>
    </location>
</feature>
<feature type="transmembrane region" description="Helical" evidence="5">
    <location>
        <begin position="70"/>
        <end position="92"/>
    </location>
</feature>
<protein>
    <submittedName>
        <fullName evidence="6">PQ loop repeat-domain-containing protein</fullName>
    </submittedName>
</protein>
<dbReference type="PANTHER" id="PTHR16201:SF44">
    <property type="entry name" value="SEVEN TRANSMEMBRANE PROTEIN 1"/>
    <property type="match status" value="1"/>
</dbReference>
<reference evidence="6 7" key="1">
    <citation type="submission" date="2024-04" db="EMBL/GenBank/DDBJ databases">
        <title>Symmetric and asymmetric DNA N6-adenine methylation regulates different biological responses in Mucorales.</title>
        <authorList>
            <consortium name="Lawrence Berkeley National Laboratory"/>
            <person name="Lax C."/>
            <person name="Mondo S.J."/>
            <person name="Osorio-Concepcion M."/>
            <person name="Muszewska A."/>
            <person name="Corrochano-Luque M."/>
            <person name="Gutierrez G."/>
            <person name="Riley R."/>
            <person name="Lipzen A."/>
            <person name="Guo J."/>
            <person name="Hundley H."/>
            <person name="Amirebrahimi M."/>
            <person name="Ng V."/>
            <person name="Lorenzo-Gutierrez D."/>
            <person name="Binder U."/>
            <person name="Yang J."/>
            <person name="Song Y."/>
            <person name="Canovas D."/>
            <person name="Navarro E."/>
            <person name="Freitag M."/>
            <person name="Gabaldon T."/>
            <person name="Grigoriev I.V."/>
            <person name="Corrochano L.M."/>
            <person name="Nicolas F.E."/>
            <person name="Garre V."/>
        </authorList>
    </citation>
    <scope>NUCLEOTIDE SEQUENCE [LARGE SCALE GENOMIC DNA]</scope>
    <source>
        <strain evidence="6 7">L51</strain>
    </source>
</reference>
<keyword evidence="2 5" id="KW-0812">Transmembrane</keyword>
<dbReference type="Gene3D" id="1.20.1280.290">
    <property type="match status" value="2"/>
</dbReference>
<dbReference type="InterPro" id="IPR051415">
    <property type="entry name" value="LAAT-1"/>
</dbReference>
<evidence type="ECO:0000256" key="1">
    <source>
        <dbReference type="ARBA" id="ARBA00004141"/>
    </source>
</evidence>
<evidence type="ECO:0000256" key="4">
    <source>
        <dbReference type="ARBA" id="ARBA00023136"/>
    </source>
</evidence>
<proteinExistence type="predicted"/>
<comment type="caution">
    <text evidence="6">The sequence shown here is derived from an EMBL/GenBank/DDBJ whole genome shotgun (WGS) entry which is preliminary data.</text>
</comment>
<evidence type="ECO:0000256" key="2">
    <source>
        <dbReference type="ARBA" id="ARBA00022692"/>
    </source>
</evidence>
<keyword evidence="7" id="KW-1185">Reference proteome</keyword>
<dbReference type="EMBL" id="JBCLYO010000001">
    <property type="protein sequence ID" value="KAL0096053.1"/>
    <property type="molecule type" value="Genomic_DNA"/>
</dbReference>
<dbReference type="PANTHER" id="PTHR16201">
    <property type="entry name" value="SEVEN TRANSMEMBRANE PROTEIN 1-RELATED"/>
    <property type="match status" value="1"/>
</dbReference>
<sequence>MQDSMANNELWAQILGYFSIACWIVVFTPQIRENYKRKNTDGVSIQFLLFWIFGDIFNLIGGVLEHLMETMLLLALYYLLADCLLMGQVIYYRKRQGLLHRDEIVDTSESAPLLQSVSSSYKPTMSETTRRTVRIFFISSVVSMTLLLVGTGLFFFWPNAQDKIDFSKLHLVPQLLGWASAVLYCGSRIPQIMQNFRNESVDGLSLTMFVFSVCGNLTYCLSIFFRSLDRTFLLTNFPWLLGSGGTLFFDFTIFFQFYTYRNKKLLTDTK</sequence>
<feature type="transmembrane region" description="Helical" evidence="5">
    <location>
        <begin position="237"/>
        <end position="260"/>
    </location>
</feature>
<dbReference type="Proteomes" id="UP001448207">
    <property type="component" value="Unassembled WGS sequence"/>
</dbReference>
<dbReference type="SMART" id="SM00679">
    <property type="entry name" value="CTNS"/>
    <property type="match status" value="2"/>
</dbReference>
<feature type="transmembrane region" description="Helical" evidence="5">
    <location>
        <begin position="135"/>
        <end position="157"/>
    </location>
</feature>
<name>A0ABR3BBX7_PHYBL</name>
<feature type="transmembrane region" description="Helical" evidence="5">
    <location>
        <begin position="12"/>
        <end position="31"/>
    </location>
</feature>
<evidence type="ECO:0000313" key="7">
    <source>
        <dbReference type="Proteomes" id="UP001448207"/>
    </source>
</evidence>
<comment type="subcellular location">
    <subcellularLocation>
        <location evidence="1">Membrane</location>
        <topology evidence="1">Multi-pass membrane protein</topology>
    </subcellularLocation>
</comment>
<keyword evidence="4 5" id="KW-0472">Membrane</keyword>
<gene>
    <name evidence="6" type="ORF">J3Q64DRAFT_1705960</name>
</gene>
<dbReference type="Pfam" id="PF04193">
    <property type="entry name" value="PQ-loop"/>
    <property type="match status" value="2"/>
</dbReference>